<accession>A0A0N4V6J7</accession>
<evidence type="ECO:0000256" key="1">
    <source>
        <dbReference type="SAM" id="SignalP"/>
    </source>
</evidence>
<protein>
    <submittedName>
        <fullName evidence="2 4">Uncharacterized protein</fullName>
    </submittedName>
</protein>
<dbReference type="Proteomes" id="UP000274131">
    <property type="component" value="Unassembled WGS sequence"/>
</dbReference>
<evidence type="ECO:0000313" key="3">
    <source>
        <dbReference type="Proteomes" id="UP000274131"/>
    </source>
</evidence>
<feature type="chain" id="PRO_5043122694" evidence="1">
    <location>
        <begin position="22"/>
        <end position="72"/>
    </location>
</feature>
<feature type="signal peptide" evidence="1">
    <location>
        <begin position="1"/>
        <end position="21"/>
    </location>
</feature>
<reference evidence="2 3" key="2">
    <citation type="submission" date="2018-10" db="EMBL/GenBank/DDBJ databases">
        <authorList>
            <consortium name="Pathogen Informatics"/>
        </authorList>
    </citation>
    <scope>NUCLEOTIDE SEQUENCE [LARGE SCALE GENOMIC DNA]</scope>
</reference>
<proteinExistence type="predicted"/>
<sequence length="72" mass="8330">MFRQIIELAVLILLLAAVAQCRYTGLPKEDVDRFNYRVASAPFSGYFREFRDEIPYVAKRVPNPGDMMVRFG</sequence>
<dbReference type="AlphaFoldDB" id="A0A0N4V6J7"/>
<name>A0A0N4V6J7_ENTVE</name>
<keyword evidence="1" id="KW-0732">Signal</keyword>
<evidence type="ECO:0000313" key="2">
    <source>
        <dbReference type="EMBL" id="VDD90743.1"/>
    </source>
</evidence>
<keyword evidence="3" id="KW-1185">Reference proteome</keyword>
<reference evidence="4" key="1">
    <citation type="submission" date="2017-02" db="UniProtKB">
        <authorList>
            <consortium name="WormBaseParasite"/>
        </authorList>
    </citation>
    <scope>IDENTIFICATION</scope>
</reference>
<dbReference type="EMBL" id="UXUI01008181">
    <property type="protein sequence ID" value="VDD90743.1"/>
    <property type="molecule type" value="Genomic_DNA"/>
</dbReference>
<gene>
    <name evidence="2" type="ORF">EVEC_LOCUS5494</name>
</gene>
<organism evidence="4">
    <name type="scientific">Enterobius vermicularis</name>
    <name type="common">Human pinworm</name>
    <dbReference type="NCBI Taxonomy" id="51028"/>
    <lineage>
        <taxon>Eukaryota</taxon>
        <taxon>Metazoa</taxon>
        <taxon>Ecdysozoa</taxon>
        <taxon>Nematoda</taxon>
        <taxon>Chromadorea</taxon>
        <taxon>Rhabditida</taxon>
        <taxon>Spirurina</taxon>
        <taxon>Oxyuridomorpha</taxon>
        <taxon>Oxyuroidea</taxon>
        <taxon>Oxyuridae</taxon>
        <taxon>Enterobius</taxon>
    </lineage>
</organism>
<dbReference type="WBParaSite" id="EVEC_0000588301-mRNA-1">
    <property type="protein sequence ID" value="EVEC_0000588301-mRNA-1"/>
    <property type="gene ID" value="EVEC_0000588301"/>
</dbReference>
<evidence type="ECO:0000313" key="4">
    <source>
        <dbReference type="WBParaSite" id="EVEC_0000588301-mRNA-1"/>
    </source>
</evidence>
<dbReference type="OrthoDB" id="5818620at2759"/>